<evidence type="ECO:0000313" key="2">
    <source>
        <dbReference type="Proteomes" id="UP000483286"/>
    </source>
</evidence>
<dbReference type="EMBL" id="WQLB01000066">
    <property type="protein sequence ID" value="MVN89452.1"/>
    <property type="molecule type" value="Genomic_DNA"/>
</dbReference>
<gene>
    <name evidence="1" type="ORF">GO986_22210</name>
</gene>
<evidence type="ECO:0000313" key="1">
    <source>
        <dbReference type="EMBL" id="MVN89452.1"/>
    </source>
</evidence>
<keyword evidence="2" id="KW-1185">Reference proteome</keyword>
<comment type="caution">
    <text evidence="1">The sequence shown here is derived from an EMBL/GenBank/DDBJ whole genome shotgun (WGS) entry which is preliminary data.</text>
</comment>
<dbReference type="Proteomes" id="UP000483286">
    <property type="component" value="Unassembled WGS sequence"/>
</dbReference>
<protein>
    <submittedName>
        <fullName evidence="1">Uncharacterized protein</fullName>
    </submittedName>
</protein>
<proteinExistence type="predicted"/>
<organism evidence="1 2">
    <name type="scientific">Deinococcus arboris</name>
    <dbReference type="NCBI Taxonomy" id="2682977"/>
    <lineage>
        <taxon>Bacteria</taxon>
        <taxon>Thermotogati</taxon>
        <taxon>Deinococcota</taxon>
        <taxon>Deinococci</taxon>
        <taxon>Deinococcales</taxon>
        <taxon>Deinococcaceae</taxon>
        <taxon>Deinococcus</taxon>
    </lineage>
</organism>
<accession>A0A7C9HUK1</accession>
<reference evidence="1 2" key="1">
    <citation type="submission" date="2019-12" db="EMBL/GenBank/DDBJ databases">
        <title>Deinococcus sp. HMF7620 Genome sequencing and assembly.</title>
        <authorList>
            <person name="Kang H."/>
            <person name="Kim H."/>
            <person name="Joh K."/>
        </authorList>
    </citation>
    <scope>NUCLEOTIDE SEQUENCE [LARGE SCALE GENOMIC DNA]</scope>
    <source>
        <strain evidence="1 2">HMF7620</strain>
    </source>
</reference>
<sequence length="361" mass="42637">MRQRFFIHDFIRQLEQRRRFFEPPFLPVHSVFPSTQDTLSRMLGMQTPLSTFHKKSISGLLSTHPPYWIPPKHKPLQIDFTTLNGFLRTENYLTARIQWLSTFTPYASHFIDHTILQLEIARERQRQQEKERDRELNKVTKFVVDIFKERGWHILPVLYFSDFLLPIILLDDLKEGWEVAEQTAIKYMKAAQNDLLDYVKDKLTGIGLEDNIAAQRLGSIQRQFNLACEGENVDNVASFMVAEAEGIYTDFTARLGLGTGYFYTRETQKQEERKQVLKKWHEKLIDSEDFYGEEFTRRHYKIFSKTREKVIPKRNEIQHGSLNYRTQADAFWATTFLILTLEYVNGISRIVESEEDTSLHQ</sequence>
<name>A0A7C9HUK1_9DEIO</name>
<dbReference type="RefSeq" id="WP_157461711.1">
    <property type="nucleotide sequence ID" value="NZ_WQLB01000066.1"/>
</dbReference>
<dbReference type="AlphaFoldDB" id="A0A7C9HUK1"/>